<reference evidence="1" key="1">
    <citation type="submission" date="2015-05" db="UniProtKB">
        <authorList>
            <consortium name="EnsemblMetazoa"/>
        </authorList>
    </citation>
    <scope>IDENTIFICATION</scope>
</reference>
<accession>T1HHC8</accession>
<evidence type="ECO:0000313" key="1">
    <source>
        <dbReference type="EnsemblMetazoa" id="RPRC003451-PA"/>
    </source>
</evidence>
<sequence length="240" mass="28749">MSSKAEIYMNQPPERKKSKDPYIAKLEEKLPLVELDPDITFEGLEFAPYKDYLRRKERNFDGVSTYELQEMVLALAKDCLVMKLKNEIYENYLKRQNPFFEIGIEHDKKYAEIQAQQKSLEEEIDNLEEGLRVFQNKLNRKVDKETELAREREDHLKKINKNMDKMKKKVLDIKTNRELAERELKSFEKQRKKLMEEECKFEETSAQNQEKSSTNHDWNLKKARSRFHISKNIVDNFGTF</sequence>
<evidence type="ECO:0000313" key="2">
    <source>
        <dbReference type="Proteomes" id="UP000015103"/>
    </source>
</evidence>
<protein>
    <submittedName>
        <fullName evidence="1">Uncharacterized protein</fullName>
    </submittedName>
</protein>
<dbReference type="EMBL" id="ACPB03017146">
    <property type="status" value="NOT_ANNOTATED_CDS"/>
    <property type="molecule type" value="Genomic_DNA"/>
</dbReference>
<name>T1HHC8_RHOPR</name>
<organism evidence="1 2">
    <name type="scientific">Rhodnius prolixus</name>
    <name type="common">Triatomid bug</name>
    <dbReference type="NCBI Taxonomy" id="13249"/>
    <lineage>
        <taxon>Eukaryota</taxon>
        <taxon>Metazoa</taxon>
        <taxon>Ecdysozoa</taxon>
        <taxon>Arthropoda</taxon>
        <taxon>Hexapoda</taxon>
        <taxon>Insecta</taxon>
        <taxon>Pterygota</taxon>
        <taxon>Neoptera</taxon>
        <taxon>Paraneoptera</taxon>
        <taxon>Hemiptera</taxon>
        <taxon>Heteroptera</taxon>
        <taxon>Panheteroptera</taxon>
        <taxon>Cimicomorpha</taxon>
        <taxon>Reduviidae</taxon>
        <taxon>Triatominae</taxon>
        <taxon>Rhodnius</taxon>
    </lineage>
</organism>
<dbReference type="Proteomes" id="UP000015103">
    <property type="component" value="Unassembled WGS sequence"/>
</dbReference>
<dbReference type="VEuPathDB" id="VectorBase:RPRC003451"/>
<keyword evidence="2" id="KW-1185">Reference proteome</keyword>
<dbReference type="InParanoid" id="T1HHC8"/>
<proteinExistence type="predicted"/>
<dbReference type="AlphaFoldDB" id="T1HHC8"/>
<dbReference type="HOGENOM" id="CLU_1157675_0_0_1"/>
<dbReference type="EnsemblMetazoa" id="RPRC003451-RA">
    <property type="protein sequence ID" value="RPRC003451-PA"/>
    <property type="gene ID" value="RPRC003451"/>
</dbReference>